<dbReference type="Proteomes" id="UP000314294">
    <property type="component" value="Unassembled WGS sequence"/>
</dbReference>
<reference evidence="4 5" key="1">
    <citation type="submission" date="2019-03" db="EMBL/GenBank/DDBJ databases">
        <title>First draft genome of Liparis tanakae, snailfish: a comprehensive survey of snailfish specific genes.</title>
        <authorList>
            <person name="Kim W."/>
            <person name="Song I."/>
            <person name="Jeong J.-H."/>
            <person name="Kim D."/>
            <person name="Kim S."/>
            <person name="Ryu S."/>
            <person name="Song J.Y."/>
            <person name="Lee S.K."/>
        </authorList>
    </citation>
    <scope>NUCLEOTIDE SEQUENCE [LARGE SCALE GENOMIC DNA]</scope>
    <source>
        <tissue evidence="4">Muscle</tissue>
    </source>
</reference>
<evidence type="ECO:0000259" key="3">
    <source>
        <dbReference type="SMART" id="SM00210"/>
    </source>
</evidence>
<dbReference type="AlphaFoldDB" id="A0A4Z2HW72"/>
<dbReference type="GO" id="GO:0007165">
    <property type="term" value="P:signal transduction"/>
    <property type="evidence" value="ECO:0007669"/>
    <property type="project" value="TreeGrafter"/>
</dbReference>
<sequence length="224" mass="24526">MINQIQMVQSRGSRGLRLVGAVASVLSFPASQIFSNCDYFPAEFSLVATIKTPSLAQKRSEYIFSVVEEASDSLLLGLRVSKNRLHFLATPPGVGERSRLSFKDVGLDDNRWHTVVLAVTGPYATLTIDCGLPLELKQVQSFPGALSTRGSRFFIGSRRRLRGRFSGLLRQLVLLPGSDATPRLCPASDPGLAELSVPQVLKSTPLQPKDHEAVYPYGEEELLL</sequence>
<keyword evidence="5" id="KW-1185">Reference proteome</keyword>
<protein>
    <submittedName>
        <fullName evidence="4">Thrombospondin-type laminin G domain and EAR repeat-containing protein</fullName>
    </submittedName>
</protein>
<name>A0A4Z2HW72_9TELE</name>
<dbReference type="InterPro" id="IPR013320">
    <property type="entry name" value="ConA-like_dom_sf"/>
</dbReference>
<accession>A0A4Z2HW72</accession>
<evidence type="ECO:0000313" key="4">
    <source>
        <dbReference type="EMBL" id="TNN69555.1"/>
    </source>
</evidence>
<dbReference type="SUPFAM" id="SSF49899">
    <property type="entry name" value="Concanavalin A-like lectins/glucanases"/>
    <property type="match status" value="1"/>
</dbReference>
<dbReference type="OrthoDB" id="8955969at2759"/>
<dbReference type="SMART" id="SM00210">
    <property type="entry name" value="TSPN"/>
    <property type="match status" value="1"/>
</dbReference>
<keyword evidence="1" id="KW-0732">Signal</keyword>
<feature type="domain" description="Thrombospondin-like N-terminal" evidence="3">
    <location>
        <begin position="19"/>
        <end position="178"/>
    </location>
</feature>
<keyword evidence="2" id="KW-0677">Repeat</keyword>
<evidence type="ECO:0000313" key="5">
    <source>
        <dbReference type="Proteomes" id="UP000314294"/>
    </source>
</evidence>
<evidence type="ECO:0000256" key="2">
    <source>
        <dbReference type="ARBA" id="ARBA00022737"/>
    </source>
</evidence>
<dbReference type="EMBL" id="SRLO01000174">
    <property type="protein sequence ID" value="TNN69555.1"/>
    <property type="molecule type" value="Genomic_DNA"/>
</dbReference>
<dbReference type="PANTHER" id="PTHR15261:SF5">
    <property type="entry name" value="THROMBOSPONDIN-TYPE LAMININ G DOMAIN AND EAR REPEAT-CONTAINING PROTEIN"/>
    <property type="match status" value="1"/>
</dbReference>
<dbReference type="PANTHER" id="PTHR15261">
    <property type="entry name" value="THROMBOSPONDIN-TYPE LAMININ G DOMAIN AND EAR REPEAT-CONTAINING"/>
    <property type="match status" value="1"/>
</dbReference>
<organism evidence="4 5">
    <name type="scientific">Liparis tanakae</name>
    <name type="common">Tanaka's snailfish</name>
    <dbReference type="NCBI Taxonomy" id="230148"/>
    <lineage>
        <taxon>Eukaryota</taxon>
        <taxon>Metazoa</taxon>
        <taxon>Chordata</taxon>
        <taxon>Craniata</taxon>
        <taxon>Vertebrata</taxon>
        <taxon>Euteleostomi</taxon>
        <taxon>Actinopterygii</taxon>
        <taxon>Neopterygii</taxon>
        <taxon>Teleostei</taxon>
        <taxon>Neoteleostei</taxon>
        <taxon>Acanthomorphata</taxon>
        <taxon>Eupercaria</taxon>
        <taxon>Perciformes</taxon>
        <taxon>Cottioidei</taxon>
        <taxon>Cottales</taxon>
        <taxon>Liparidae</taxon>
        <taxon>Liparis</taxon>
    </lineage>
</organism>
<evidence type="ECO:0000256" key="1">
    <source>
        <dbReference type="ARBA" id="ARBA00022729"/>
    </source>
</evidence>
<proteinExistence type="predicted"/>
<comment type="caution">
    <text evidence="4">The sequence shown here is derived from an EMBL/GenBank/DDBJ whole genome shotgun (WGS) entry which is preliminary data.</text>
</comment>
<gene>
    <name evidence="4" type="primary">Tspear_1</name>
    <name evidence="4" type="ORF">EYF80_020200</name>
</gene>
<dbReference type="Gene3D" id="2.60.120.200">
    <property type="match status" value="1"/>
</dbReference>
<dbReference type="InterPro" id="IPR048287">
    <property type="entry name" value="TSPN-like_N"/>
</dbReference>